<sequence length="177" mass="20197">LDRKHVLPLCDKPIKTPVAESDTSVKVLSACELYGSKLAALIGRCKPRDIYDVYGLIESGIIEDKEMLKKCTIFYNCIGGDSNICEVSLDILDGVTDRDINRQLKPMLNKNDRFKKNVVIASIKGYLQDLLVLSDNEKEFVKRFASKNYCPELLFEDKEILERISAHPMALWRVREN</sequence>
<name>A0A9D1EYB5_9BACT</name>
<dbReference type="Proteomes" id="UP000823928">
    <property type="component" value="Unassembled WGS sequence"/>
</dbReference>
<dbReference type="AlphaFoldDB" id="A0A9D1EYB5"/>
<proteinExistence type="predicted"/>
<reference evidence="1" key="1">
    <citation type="submission" date="2020-10" db="EMBL/GenBank/DDBJ databases">
        <authorList>
            <person name="Gilroy R."/>
        </authorList>
    </citation>
    <scope>NUCLEOTIDE SEQUENCE</scope>
    <source>
        <strain evidence="1">6276</strain>
    </source>
</reference>
<dbReference type="InterPro" id="IPR014942">
    <property type="entry name" value="AbiEii"/>
</dbReference>
<keyword evidence="1" id="KW-0808">Transferase</keyword>
<accession>A0A9D1EYB5</accession>
<feature type="non-terminal residue" evidence="1">
    <location>
        <position position="1"/>
    </location>
</feature>
<dbReference type="Pfam" id="PF08843">
    <property type="entry name" value="AbiEii"/>
    <property type="match status" value="1"/>
</dbReference>
<evidence type="ECO:0000313" key="1">
    <source>
        <dbReference type="EMBL" id="HIS36083.1"/>
    </source>
</evidence>
<comment type="caution">
    <text evidence="1">The sequence shown here is derived from an EMBL/GenBank/DDBJ whole genome shotgun (WGS) entry which is preliminary data.</text>
</comment>
<dbReference type="EMBL" id="DVIU01000115">
    <property type="protein sequence ID" value="HIS36083.1"/>
    <property type="molecule type" value="Genomic_DNA"/>
</dbReference>
<reference evidence="1" key="2">
    <citation type="journal article" date="2021" name="PeerJ">
        <title>Extensive microbial diversity within the chicken gut microbiome revealed by metagenomics and culture.</title>
        <authorList>
            <person name="Gilroy R."/>
            <person name="Ravi A."/>
            <person name="Getino M."/>
            <person name="Pursley I."/>
            <person name="Horton D.L."/>
            <person name="Alikhan N.F."/>
            <person name="Baker D."/>
            <person name="Gharbi K."/>
            <person name="Hall N."/>
            <person name="Watson M."/>
            <person name="Adriaenssens E.M."/>
            <person name="Foster-Nyarko E."/>
            <person name="Jarju S."/>
            <person name="Secka A."/>
            <person name="Antonio M."/>
            <person name="Oren A."/>
            <person name="Chaudhuri R.R."/>
            <person name="La Ragione R."/>
            <person name="Hildebrand F."/>
            <person name="Pallen M.J."/>
        </authorList>
    </citation>
    <scope>NUCLEOTIDE SEQUENCE</scope>
    <source>
        <strain evidence="1">6276</strain>
    </source>
</reference>
<protein>
    <submittedName>
        <fullName evidence="1">Nucleotidyl transferase AbiEii/AbiGii toxin family protein</fullName>
    </submittedName>
</protein>
<gene>
    <name evidence="1" type="ORF">IAC10_05570</name>
</gene>
<dbReference type="GO" id="GO:0016740">
    <property type="term" value="F:transferase activity"/>
    <property type="evidence" value="ECO:0007669"/>
    <property type="project" value="UniProtKB-KW"/>
</dbReference>
<organism evidence="1 2">
    <name type="scientific">Candidatus Scatousia excrementigallinarum</name>
    <dbReference type="NCBI Taxonomy" id="2840935"/>
    <lineage>
        <taxon>Bacteria</taxon>
        <taxon>Candidatus Scatousia</taxon>
    </lineage>
</organism>
<evidence type="ECO:0000313" key="2">
    <source>
        <dbReference type="Proteomes" id="UP000823928"/>
    </source>
</evidence>